<dbReference type="PROSITE" id="PS51340">
    <property type="entry name" value="MOSC"/>
    <property type="match status" value="1"/>
</dbReference>
<feature type="compositionally biased region" description="Basic and acidic residues" evidence="1">
    <location>
        <begin position="48"/>
        <end position="57"/>
    </location>
</feature>
<dbReference type="InterPro" id="IPR011037">
    <property type="entry name" value="Pyrv_Knase-like_insert_dom_sf"/>
</dbReference>
<evidence type="ECO:0000256" key="1">
    <source>
        <dbReference type="SAM" id="MobiDB-lite"/>
    </source>
</evidence>
<accession>A0ABU8M1M3</accession>
<dbReference type="Proteomes" id="UP001369736">
    <property type="component" value="Unassembled WGS sequence"/>
</dbReference>
<dbReference type="Pfam" id="PF03473">
    <property type="entry name" value="MOSC"/>
    <property type="match status" value="1"/>
</dbReference>
<dbReference type="EMBL" id="JBBEGM010000002">
    <property type="protein sequence ID" value="MEJ2861271.1"/>
    <property type="molecule type" value="Genomic_DNA"/>
</dbReference>
<feature type="domain" description="MOSC" evidence="2">
    <location>
        <begin position="30"/>
        <end position="163"/>
    </location>
</feature>
<dbReference type="SUPFAM" id="SSF50800">
    <property type="entry name" value="PK beta-barrel domain-like"/>
    <property type="match status" value="1"/>
</dbReference>
<dbReference type="InterPro" id="IPR052353">
    <property type="entry name" value="Benzoxazolinone_Detox_Enz"/>
</dbReference>
<name>A0ABU8M1M3_9PSEU</name>
<dbReference type="Gene3D" id="2.40.33.20">
    <property type="entry name" value="PK beta-barrel domain-like"/>
    <property type="match status" value="1"/>
</dbReference>
<dbReference type="InterPro" id="IPR005302">
    <property type="entry name" value="MoCF_Sase_C"/>
</dbReference>
<dbReference type="PANTHER" id="PTHR30212:SF2">
    <property type="entry name" value="PROTEIN YIIM"/>
    <property type="match status" value="1"/>
</dbReference>
<organism evidence="3 4">
    <name type="scientific">Actinomycetospora flava</name>
    <dbReference type="NCBI Taxonomy" id="3129232"/>
    <lineage>
        <taxon>Bacteria</taxon>
        <taxon>Bacillati</taxon>
        <taxon>Actinomycetota</taxon>
        <taxon>Actinomycetes</taxon>
        <taxon>Pseudonocardiales</taxon>
        <taxon>Pseudonocardiaceae</taxon>
        <taxon>Actinomycetospora</taxon>
    </lineage>
</organism>
<keyword evidence="4" id="KW-1185">Reference proteome</keyword>
<protein>
    <submittedName>
        <fullName evidence="3">MOSC domain-containing protein</fullName>
    </submittedName>
</protein>
<dbReference type="PANTHER" id="PTHR30212">
    <property type="entry name" value="PROTEIN YIIM"/>
    <property type="match status" value="1"/>
</dbReference>
<evidence type="ECO:0000259" key="2">
    <source>
        <dbReference type="PROSITE" id="PS51340"/>
    </source>
</evidence>
<evidence type="ECO:0000313" key="4">
    <source>
        <dbReference type="Proteomes" id="UP001369736"/>
    </source>
</evidence>
<sequence length="211" mass="23406">MIVRTVAVGRPQEVAGPRDGVTTSTAIWKRAVDGPVEVGPENLAGDEQADRKNHGGPEKAVYAYGEEDLAWWREQLPGLDDLVFGQNLTTAGYDLRDARIGERWRIGTAELEVVQPRIPCFKLGLRAGDPTMPRRFIAATRPGVYLRVTRTGTITAGDPLAVSHRPDDGPTVADVFAIYHHHRDRAARLLDAPGLPSWYHDWARKRLVSRD</sequence>
<evidence type="ECO:0000313" key="3">
    <source>
        <dbReference type="EMBL" id="MEJ2861271.1"/>
    </source>
</evidence>
<proteinExistence type="predicted"/>
<comment type="caution">
    <text evidence="3">The sequence shown here is derived from an EMBL/GenBank/DDBJ whole genome shotgun (WGS) entry which is preliminary data.</text>
</comment>
<dbReference type="RefSeq" id="WP_337701737.1">
    <property type="nucleotide sequence ID" value="NZ_JBBEGM010000002.1"/>
</dbReference>
<reference evidence="3 4" key="1">
    <citation type="submission" date="2024-03" db="EMBL/GenBank/DDBJ databases">
        <title>Actinomycetospora sp. OC33-EN07, a novel actinomycete isolated from wild orchid (Aerides multiflora).</title>
        <authorList>
            <person name="Suriyachadkun C."/>
        </authorList>
    </citation>
    <scope>NUCLEOTIDE SEQUENCE [LARGE SCALE GENOMIC DNA]</scope>
    <source>
        <strain evidence="3 4">OC33-EN07</strain>
    </source>
</reference>
<gene>
    <name evidence="3" type="ORF">WCD58_08895</name>
</gene>
<feature type="region of interest" description="Disordered" evidence="1">
    <location>
        <begin position="37"/>
        <end position="58"/>
    </location>
</feature>